<feature type="domain" description="Tetrapyrrole biosynthesis uroporphyrinogen III synthase" evidence="10">
    <location>
        <begin position="21"/>
        <end position="247"/>
    </location>
</feature>
<dbReference type="Proteomes" id="UP001596990">
    <property type="component" value="Unassembled WGS sequence"/>
</dbReference>
<dbReference type="Gene3D" id="3.40.50.10090">
    <property type="match status" value="2"/>
</dbReference>
<comment type="catalytic activity">
    <reaction evidence="8 9">
        <text>hydroxymethylbilane = uroporphyrinogen III + H2O</text>
        <dbReference type="Rhea" id="RHEA:18965"/>
        <dbReference type="ChEBI" id="CHEBI:15377"/>
        <dbReference type="ChEBI" id="CHEBI:57308"/>
        <dbReference type="ChEBI" id="CHEBI:57845"/>
        <dbReference type="EC" id="4.2.1.75"/>
    </reaction>
</comment>
<keyword evidence="12" id="KW-1185">Reference proteome</keyword>
<dbReference type="RefSeq" id="WP_386057807.1">
    <property type="nucleotide sequence ID" value="NZ_JBHTKL010000001.1"/>
</dbReference>
<evidence type="ECO:0000256" key="6">
    <source>
        <dbReference type="ARBA" id="ARBA00037589"/>
    </source>
</evidence>
<dbReference type="InterPro" id="IPR039793">
    <property type="entry name" value="UROS/Hem4"/>
</dbReference>
<evidence type="ECO:0000256" key="9">
    <source>
        <dbReference type="RuleBase" id="RU366031"/>
    </source>
</evidence>
<gene>
    <name evidence="11" type="ORF">ACFQ2J_06945</name>
</gene>
<keyword evidence="4 9" id="KW-0456">Lyase</keyword>
<evidence type="ECO:0000256" key="1">
    <source>
        <dbReference type="ARBA" id="ARBA00004772"/>
    </source>
</evidence>
<evidence type="ECO:0000313" key="12">
    <source>
        <dbReference type="Proteomes" id="UP001596990"/>
    </source>
</evidence>
<dbReference type="EMBL" id="JBHTKL010000001">
    <property type="protein sequence ID" value="MFD1018933.1"/>
    <property type="molecule type" value="Genomic_DNA"/>
</dbReference>
<evidence type="ECO:0000259" key="10">
    <source>
        <dbReference type="Pfam" id="PF02602"/>
    </source>
</evidence>
<evidence type="ECO:0000256" key="4">
    <source>
        <dbReference type="ARBA" id="ARBA00023239"/>
    </source>
</evidence>
<evidence type="ECO:0000256" key="7">
    <source>
        <dbReference type="ARBA" id="ARBA00040167"/>
    </source>
</evidence>
<dbReference type="SUPFAM" id="SSF69618">
    <property type="entry name" value="HemD-like"/>
    <property type="match status" value="1"/>
</dbReference>
<dbReference type="CDD" id="cd06578">
    <property type="entry name" value="HemD"/>
    <property type="match status" value="1"/>
</dbReference>
<dbReference type="PANTHER" id="PTHR38042:SF1">
    <property type="entry name" value="UROPORPHYRINOGEN-III SYNTHASE, CHLOROPLASTIC"/>
    <property type="match status" value="1"/>
</dbReference>
<evidence type="ECO:0000256" key="3">
    <source>
        <dbReference type="ARBA" id="ARBA00013109"/>
    </source>
</evidence>
<evidence type="ECO:0000256" key="8">
    <source>
        <dbReference type="ARBA" id="ARBA00048617"/>
    </source>
</evidence>
<accession>A0ABW3L1D9</accession>
<dbReference type="PANTHER" id="PTHR38042">
    <property type="entry name" value="UROPORPHYRINOGEN-III SYNTHASE, CHLOROPLASTIC"/>
    <property type="match status" value="1"/>
</dbReference>
<evidence type="ECO:0000313" key="11">
    <source>
        <dbReference type="EMBL" id="MFD1018933.1"/>
    </source>
</evidence>
<proteinExistence type="inferred from homology"/>
<name>A0ABW3L1D9_9BACI</name>
<dbReference type="InterPro" id="IPR003754">
    <property type="entry name" value="4pyrrol_synth_uPrphyn_synth"/>
</dbReference>
<dbReference type="GO" id="GO:0004852">
    <property type="term" value="F:uroporphyrinogen-III synthase activity"/>
    <property type="evidence" value="ECO:0007669"/>
    <property type="project" value="UniProtKB-EC"/>
</dbReference>
<keyword evidence="5 9" id="KW-0627">Porphyrin biosynthesis</keyword>
<reference evidence="12" key="1">
    <citation type="journal article" date="2019" name="Int. J. Syst. Evol. Microbiol.">
        <title>The Global Catalogue of Microorganisms (GCM) 10K type strain sequencing project: providing services to taxonomists for standard genome sequencing and annotation.</title>
        <authorList>
            <consortium name="The Broad Institute Genomics Platform"/>
            <consortium name="The Broad Institute Genome Sequencing Center for Infectious Disease"/>
            <person name="Wu L."/>
            <person name="Ma J."/>
        </authorList>
    </citation>
    <scope>NUCLEOTIDE SEQUENCE [LARGE SCALE GENOMIC DNA]</scope>
    <source>
        <strain evidence="12">CCUG 56607</strain>
    </source>
</reference>
<protein>
    <recommendedName>
        <fullName evidence="7 9">Uroporphyrinogen-III synthase</fullName>
        <ecNumber evidence="3 9">4.2.1.75</ecNumber>
    </recommendedName>
</protein>
<comment type="pathway">
    <text evidence="1 9">Porphyrin-containing compound metabolism; protoporphyrin-IX biosynthesis; coproporphyrinogen-III from 5-aminolevulinate: step 3/4.</text>
</comment>
<dbReference type="Pfam" id="PF02602">
    <property type="entry name" value="HEM4"/>
    <property type="match status" value="1"/>
</dbReference>
<evidence type="ECO:0000256" key="5">
    <source>
        <dbReference type="ARBA" id="ARBA00023244"/>
    </source>
</evidence>
<comment type="similarity">
    <text evidence="2 9">Belongs to the uroporphyrinogen-III synthase family.</text>
</comment>
<evidence type="ECO:0000256" key="2">
    <source>
        <dbReference type="ARBA" id="ARBA00008133"/>
    </source>
</evidence>
<dbReference type="InterPro" id="IPR036108">
    <property type="entry name" value="4pyrrol_syn_uPrphyn_synt_sf"/>
</dbReference>
<sequence>MSSLAGKRILVTRAEHQAISLSEELKKVGGEPVEVPLLGFYPRNDGKNITTIARLHEYAWMIFTSSNGVKFFFDLWDKHGEEWPKDLKIAAVGEKTDEALRQHNHTADFMPSTYTAEVMADEFRQVDPDPGKVLVVRGNLSRDVLPEAFREQHVLFQTITVYDTLPMKENKRQLLQEMNDQPMDGLTFTSPSTIRAFHSFCEGEQQFEDWLHLPCLCIGPTTASEAERTGFKEIITPDSLYTVEGMVDALRKYFNQKG</sequence>
<dbReference type="EC" id="4.2.1.75" evidence="3 9"/>
<comment type="caution">
    <text evidence="11">The sequence shown here is derived from an EMBL/GenBank/DDBJ whole genome shotgun (WGS) entry which is preliminary data.</text>
</comment>
<comment type="function">
    <text evidence="6 9">Catalyzes cyclization of the linear tetrapyrrole, hydroxymethylbilane, to the macrocyclic uroporphyrinogen III.</text>
</comment>
<organism evidence="11 12">
    <name type="scientific">Thalassobacillus hwangdonensis</name>
    <dbReference type="NCBI Taxonomy" id="546108"/>
    <lineage>
        <taxon>Bacteria</taxon>
        <taxon>Bacillati</taxon>
        <taxon>Bacillota</taxon>
        <taxon>Bacilli</taxon>
        <taxon>Bacillales</taxon>
        <taxon>Bacillaceae</taxon>
        <taxon>Thalassobacillus</taxon>
    </lineage>
</organism>